<evidence type="ECO:0000313" key="2">
    <source>
        <dbReference type="Proteomes" id="UP001179121"/>
    </source>
</evidence>
<sequence length="155" mass="17346">MAQKFGNGRWVREGFLNNRVPGLVTGRIYLAGIEWVDLCLAGDFKGEIAGCAIRLRNSRYEDDGMAEQVLADFEVPQVGTVSLISFDPHPLLQPHPYIEWFSDRKNHYRIELQVGDAWVVTPEEAAGLDAESQRIRDSLGASRRAGGAEDETDWV</sequence>
<protein>
    <submittedName>
        <fullName evidence="1">Uncharacterized protein</fullName>
    </submittedName>
</protein>
<keyword evidence="2" id="KW-1185">Reference proteome</keyword>
<dbReference type="EMBL" id="OX365700">
    <property type="protein sequence ID" value="CAI4031097.1"/>
    <property type="molecule type" value="Genomic_DNA"/>
</dbReference>
<gene>
    <name evidence="1" type="ORF">DNFV4_01528</name>
</gene>
<dbReference type="KEGG" id="nti:DNFV4_01528"/>
<proteinExistence type="predicted"/>
<organism evidence="1 2">
    <name type="scientific">Nitrospira tepida</name>
    <dbReference type="NCBI Taxonomy" id="2973512"/>
    <lineage>
        <taxon>Bacteria</taxon>
        <taxon>Pseudomonadati</taxon>
        <taxon>Nitrospirota</taxon>
        <taxon>Nitrospiria</taxon>
        <taxon>Nitrospirales</taxon>
        <taxon>Nitrospiraceae</taxon>
        <taxon>Nitrospira</taxon>
    </lineage>
</organism>
<reference evidence="1" key="1">
    <citation type="submission" date="2022-10" db="EMBL/GenBank/DDBJ databases">
        <authorList>
            <person name="Koch H."/>
        </authorList>
    </citation>
    <scope>NUCLEOTIDE SEQUENCE</scope>
    <source>
        <strain evidence="1">DNF</strain>
    </source>
</reference>
<dbReference type="RefSeq" id="WP_289268057.1">
    <property type="nucleotide sequence ID" value="NZ_OX365700.1"/>
</dbReference>
<evidence type="ECO:0000313" key="1">
    <source>
        <dbReference type="EMBL" id="CAI4031097.1"/>
    </source>
</evidence>
<dbReference type="Proteomes" id="UP001179121">
    <property type="component" value="Chromosome"/>
</dbReference>
<name>A0AA86MY49_9BACT</name>
<dbReference type="AlphaFoldDB" id="A0AA86MY49"/>
<accession>A0AA86MY49</accession>